<dbReference type="EnsemblPlants" id="AET1Gv20664400.9">
    <property type="protein sequence ID" value="AET1Gv20664400.9"/>
    <property type="gene ID" value="AET1Gv20664400"/>
</dbReference>
<dbReference type="AlphaFoldDB" id="A0A452Z7T3"/>
<sequence length="48" mass="5254">HQNLPRPPSPFYFILAENSKGFSAPTTITFAPLTYPKLPADPKAARAL</sequence>
<evidence type="ECO:0000313" key="2">
    <source>
        <dbReference type="Proteomes" id="UP000015105"/>
    </source>
</evidence>
<reference evidence="1" key="5">
    <citation type="journal article" date="2021" name="G3 (Bethesda)">
        <title>Aegilops tauschii genome assembly Aet v5.0 features greater sequence contiguity and improved annotation.</title>
        <authorList>
            <person name="Wang L."/>
            <person name="Zhu T."/>
            <person name="Rodriguez J.C."/>
            <person name="Deal K.R."/>
            <person name="Dubcovsky J."/>
            <person name="McGuire P.E."/>
            <person name="Lux T."/>
            <person name="Spannagl M."/>
            <person name="Mayer K.F.X."/>
            <person name="Baldrich P."/>
            <person name="Meyers B.C."/>
            <person name="Huo N."/>
            <person name="Gu Y.Q."/>
            <person name="Zhou H."/>
            <person name="Devos K.M."/>
            <person name="Bennetzen J.L."/>
            <person name="Unver T."/>
            <person name="Budak H."/>
            <person name="Gulick P.J."/>
            <person name="Galiba G."/>
            <person name="Kalapos B."/>
            <person name="Nelson D.R."/>
            <person name="Li P."/>
            <person name="You F.M."/>
            <person name="Luo M.C."/>
            <person name="Dvorak J."/>
        </authorList>
    </citation>
    <scope>NUCLEOTIDE SEQUENCE [LARGE SCALE GENOMIC DNA]</scope>
    <source>
        <strain evidence="1">cv. AL8/78</strain>
    </source>
</reference>
<protein>
    <submittedName>
        <fullName evidence="1">Uncharacterized protein</fullName>
    </submittedName>
</protein>
<reference evidence="2" key="1">
    <citation type="journal article" date="2014" name="Science">
        <title>Ancient hybridizations among the ancestral genomes of bread wheat.</title>
        <authorList>
            <consortium name="International Wheat Genome Sequencing Consortium,"/>
            <person name="Marcussen T."/>
            <person name="Sandve S.R."/>
            <person name="Heier L."/>
            <person name="Spannagl M."/>
            <person name="Pfeifer M."/>
            <person name="Jakobsen K.S."/>
            <person name="Wulff B.B."/>
            <person name="Steuernagel B."/>
            <person name="Mayer K.F."/>
            <person name="Olsen O.A."/>
        </authorList>
    </citation>
    <scope>NUCLEOTIDE SEQUENCE [LARGE SCALE GENOMIC DNA]</scope>
    <source>
        <strain evidence="2">cv. AL8/78</strain>
    </source>
</reference>
<name>A0A452Z7T3_AEGTS</name>
<keyword evidence="2" id="KW-1185">Reference proteome</keyword>
<organism evidence="1 2">
    <name type="scientific">Aegilops tauschii subsp. strangulata</name>
    <name type="common">Goatgrass</name>
    <dbReference type="NCBI Taxonomy" id="200361"/>
    <lineage>
        <taxon>Eukaryota</taxon>
        <taxon>Viridiplantae</taxon>
        <taxon>Streptophyta</taxon>
        <taxon>Embryophyta</taxon>
        <taxon>Tracheophyta</taxon>
        <taxon>Spermatophyta</taxon>
        <taxon>Magnoliopsida</taxon>
        <taxon>Liliopsida</taxon>
        <taxon>Poales</taxon>
        <taxon>Poaceae</taxon>
        <taxon>BOP clade</taxon>
        <taxon>Pooideae</taxon>
        <taxon>Triticodae</taxon>
        <taxon>Triticeae</taxon>
        <taxon>Triticinae</taxon>
        <taxon>Aegilops</taxon>
    </lineage>
</organism>
<evidence type="ECO:0000313" key="1">
    <source>
        <dbReference type="EnsemblPlants" id="AET1Gv20664400.9"/>
    </source>
</evidence>
<accession>A0A452Z7T3</accession>
<proteinExistence type="predicted"/>
<dbReference type="Gramene" id="AET1Gv20664400.9">
    <property type="protein sequence ID" value="AET1Gv20664400.9"/>
    <property type="gene ID" value="AET1Gv20664400"/>
</dbReference>
<reference evidence="1" key="4">
    <citation type="submission" date="2019-03" db="UniProtKB">
        <authorList>
            <consortium name="EnsemblPlants"/>
        </authorList>
    </citation>
    <scope>IDENTIFICATION</scope>
</reference>
<dbReference type="Proteomes" id="UP000015105">
    <property type="component" value="Chromosome 1D"/>
</dbReference>
<reference evidence="2" key="2">
    <citation type="journal article" date="2017" name="Nat. Plants">
        <title>The Aegilops tauschii genome reveals multiple impacts of transposons.</title>
        <authorList>
            <person name="Zhao G."/>
            <person name="Zou C."/>
            <person name="Li K."/>
            <person name="Wang K."/>
            <person name="Li T."/>
            <person name="Gao L."/>
            <person name="Zhang X."/>
            <person name="Wang H."/>
            <person name="Yang Z."/>
            <person name="Liu X."/>
            <person name="Jiang W."/>
            <person name="Mao L."/>
            <person name="Kong X."/>
            <person name="Jiao Y."/>
            <person name="Jia J."/>
        </authorList>
    </citation>
    <scope>NUCLEOTIDE SEQUENCE [LARGE SCALE GENOMIC DNA]</scope>
    <source>
        <strain evidence="2">cv. AL8/78</strain>
    </source>
</reference>
<reference evidence="1" key="3">
    <citation type="journal article" date="2017" name="Nature">
        <title>Genome sequence of the progenitor of the wheat D genome Aegilops tauschii.</title>
        <authorList>
            <person name="Luo M.C."/>
            <person name="Gu Y.Q."/>
            <person name="Puiu D."/>
            <person name="Wang H."/>
            <person name="Twardziok S.O."/>
            <person name="Deal K.R."/>
            <person name="Huo N."/>
            <person name="Zhu T."/>
            <person name="Wang L."/>
            <person name="Wang Y."/>
            <person name="McGuire P.E."/>
            <person name="Liu S."/>
            <person name="Long H."/>
            <person name="Ramasamy R.K."/>
            <person name="Rodriguez J.C."/>
            <person name="Van S.L."/>
            <person name="Yuan L."/>
            <person name="Wang Z."/>
            <person name="Xia Z."/>
            <person name="Xiao L."/>
            <person name="Anderson O.D."/>
            <person name="Ouyang S."/>
            <person name="Liang Y."/>
            <person name="Zimin A.V."/>
            <person name="Pertea G."/>
            <person name="Qi P."/>
            <person name="Bennetzen J.L."/>
            <person name="Dai X."/>
            <person name="Dawson M.W."/>
            <person name="Muller H.G."/>
            <person name="Kugler K."/>
            <person name="Rivarola-Duarte L."/>
            <person name="Spannagl M."/>
            <person name="Mayer K.F.X."/>
            <person name="Lu F.H."/>
            <person name="Bevan M.W."/>
            <person name="Leroy P."/>
            <person name="Li P."/>
            <person name="You F.M."/>
            <person name="Sun Q."/>
            <person name="Liu Z."/>
            <person name="Lyons E."/>
            <person name="Wicker T."/>
            <person name="Salzberg S.L."/>
            <person name="Devos K.M."/>
            <person name="Dvorak J."/>
        </authorList>
    </citation>
    <scope>NUCLEOTIDE SEQUENCE [LARGE SCALE GENOMIC DNA]</scope>
    <source>
        <strain evidence="1">cv. AL8/78</strain>
    </source>
</reference>